<dbReference type="EMBL" id="CP060713">
    <property type="protein sequence ID" value="QNN51458.1"/>
    <property type="molecule type" value="Genomic_DNA"/>
</dbReference>
<evidence type="ECO:0000313" key="5">
    <source>
        <dbReference type="Proteomes" id="UP000515947"/>
    </source>
</evidence>
<evidence type="ECO:0000313" key="4">
    <source>
        <dbReference type="EMBL" id="QNN51458.1"/>
    </source>
</evidence>
<dbReference type="Gene3D" id="3.40.630.30">
    <property type="match status" value="1"/>
</dbReference>
<reference evidence="4 5" key="1">
    <citation type="submission" date="2020-08" db="EMBL/GenBank/DDBJ databases">
        <title>Genome sequence of Nocardioides mesophilus KACC 16243T.</title>
        <authorList>
            <person name="Hyun D.-W."/>
            <person name="Bae J.-W."/>
        </authorList>
    </citation>
    <scope>NUCLEOTIDE SEQUENCE [LARGE SCALE GENOMIC DNA]</scope>
    <source>
        <strain evidence="4 5">KACC 16243</strain>
    </source>
</reference>
<organism evidence="4 5">
    <name type="scientific">Nocardioides mesophilus</name>
    <dbReference type="NCBI Taxonomy" id="433659"/>
    <lineage>
        <taxon>Bacteria</taxon>
        <taxon>Bacillati</taxon>
        <taxon>Actinomycetota</taxon>
        <taxon>Actinomycetes</taxon>
        <taxon>Propionibacteriales</taxon>
        <taxon>Nocardioidaceae</taxon>
        <taxon>Nocardioides</taxon>
    </lineage>
</organism>
<dbReference type="AlphaFoldDB" id="A0A7G9R783"/>
<gene>
    <name evidence="4" type="ORF">H9L09_12695</name>
</gene>
<dbReference type="InterPro" id="IPR016181">
    <property type="entry name" value="Acyl_CoA_acyltransferase"/>
</dbReference>
<evidence type="ECO:0000256" key="2">
    <source>
        <dbReference type="ARBA" id="ARBA00023315"/>
    </source>
</evidence>
<evidence type="ECO:0000259" key="3">
    <source>
        <dbReference type="PROSITE" id="PS51186"/>
    </source>
</evidence>
<sequence length="248" mass="26043">MQEISDVTVPVALARTGHPFLRHQIAPDDVRRAWLLGDAVVLDGVRGRPGEAPEGSVYTCLGPAGQLEPLMAHVVGVGDQPARVRVEVPARVPGAWHLTDPHQWHWMTTTTPVAGRETHPVERLDAAADGAAVDALLDVANADSFARPGAPGIALWLGVRRAGRLLATGALQRMHDGTLQLRGIAVHPDARGAGLGTALSAALTNHALRDGTGLASLGVYSDNATAVRLYERLGYRVVTTFSSGAVAP</sequence>
<evidence type="ECO:0000256" key="1">
    <source>
        <dbReference type="ARBA" id="ARBA00022679"/>
    </source>
</evidence>
<dbReference type="Proteomes" id="UP000515947">
    <property type="component" value="Chromosome"/>
</dbReference>
<dbReference type="KEGG" id="nmes:H9L09_12695"/>
<proteinExistence type="predicted"/>
<keyword evidence="2" id="KW-0012">Acyltransferase</keyword>
<keyword evidence="5" id="KW-1185">Reference proteome</keyword>
<dbReference type="Pfam" id="PF00583">
    <property type="entry name" value="Acetyltransf_1"/>
    <property type="match status" value="1"/>
</dbReference>
<keyword evidence="1 4" id="KW-0808">Transferase</keyword>
<dbReference type="PANTHER" id="PTHR43877">
    <property type="entry name" value="AMINOALKYLPHOSPHONATE N-ACETYLTRANSFERASE-RELATED-RELATED"/>
    <property type="match status" value="1"/>
</dbReference>
<dbReference type="PROSITE" id="PS51186">
    <property type="entry name" value="GNAT"/>
    <property type="match status" value="1"/>
</dbReference>
<dbReference type="RefSeq" id="WP_187577294.1">
    <property type="nucleotide sequence ID" value="NZ_CP060713.1"/>
</dbReference>
<dbReference type="InterPro" id="IPR000182">
    <property type="entry name" value="GNAT_dom"/>
</dbReference>
<protein>
    <submittedName>
        <fullName evidence="4">GNAT family N-acetyltransferase</fullName>
    </submittedName>
</protein>
<name>A0A7G9R783_9ACTN</name>
<accession>A0A7G9R783</accession>
<dbReference type="CDD" id="cd04301">
    <property type="entry name" value="NAT_SF"/>
    <property type="match status" value="1"/>
</dbReference>
<dbReference type="PANTHER" id="PTHR43877:SF2">
    <property type="entry name" value="AMINOALKYLPHOSPHONATE N-ACETYLTRANSFERASE-RELATED"/>
    <property type="match status" value="1"/>
</dbReference>
<dbReference type="GO" id="GO:0016747">
    <property type="term" value="F:acyltransferase activity, transferring groups other than amino-acyl groups"/>
    <property type="evidence" value="ECO:0007669"/>
    <property type="project" value="InterPro"/>
</dbReference>
<dbReference type="SUPFAM" id="SSF55729">
    <property type="entry name" value="Acyl-CoA N-acyltransferases (Nat)"/>
    <property type="match status" value="1"/>
</dbReference>
<feature type="domain" description="N-acetyltransferase" evidence="3">
    <location>
        <begin position="108"/>
        <end position="248"/>
    </location>
</feature>
<dbReference type="InterPro" id="IPR050832">
    <property type="entry name" value="Bact_Acetyltransf"/>
</dbReference>